<dbReference type="InParanoid" id="A0A7C8IHX3"/>
<proteinExistence type="inferred from homology"/>
<dbReference type="GO" id="GO:0005783">
    <property type="term" value="C:endoplasmic reticulum"/>
    <property type="evidence" value="ECO:0007669"/>
    <property type="project" value="TreeGrafter"/>
</dbReference>
<dbReference type="InterPro" id="IPR035994">
    <property type="entry name" value="Nucleoside_phosphorylase_sf"/>
</dbReference>
<dbReference type="Gene3D" id="3.40.50.1580">
    <property type="entry name" value="Nucleoside phosphorylase domain"/>
    <property type="match status" value="1"/>
</dbReference>
<dbReference type="PANTHER" id="PTHR38643">
    <property type="entry name" value="PURINE NUCLEOSIDE PERMEASE C285.05-RELATED"/>
    <property type="match status" value="1"/>
</dbReference>
<evidence type="ECO:0000256" key="1">
    <source>
        <dbReference type="PIRNR" id="PIRNR013171"/>
    </source>
</evidence>
<keyword evidence="1" id="KW-0813">Transport</keyword>
<gene>
    <name evidence="2" type="ORF">GQX73_g9472</name>
</gene>
<dbReference type="EMBL" id="WUBL01000166">
    <property type="protein sequence ID" value="KAF2964109.1"/>
    <property type="molecule type" value="Genomic_DNA"/>
</dbReference>
<organism evidence="2 3">
    <name type="scientific">Xylaria multiplex</name>
    <dbReference type="NCBI Taxonomy" id="323545"/>
    <lineage>
        <taxon>Eukaryota</taxon>
        <taxon>Fungi</taxon>
        <taxon>Dikarya</taxon>
        <taxon>Ascomycota</taxon>
        <taxon>Pezizomycotina</taxon>
        <taxon>Sordariomycetes</taxon>
        <taxon>Xylariomycetidae</taxon>
        <taxon>Xylariales</taxon>
        <taxon>Xylariaceae</taxon>
        <taxon>Xylaria</taxon>
    </lineage>
</organism>
<name>A0A7C8IHX3_9PEZI</name>
<dbReference type="PANTHER" id="PTHR38643:SF1">
    <property type="entry name" value="PURINE NUCLEOSIDE PERMEASE C285.05-RELATED"/>
    <property type="match status" value="1"/>
</dbReference>
<accession>A0A7C8IHX3</accession>
<evidence type="ECO:0000313" key="3">
    <source>
        <dbReference type="Proteomes" id="UP000481858"/>
    </source>
</evidence>
<dbReference type="GO" id="GO:0055085">
    <property type="term" value="P:transmembrane transport"/>
    <property type="evidence" value="ECO:0007669"/>
    <property type="project" value="InterPro"/>
</dbReference>
<dbReference type="GO" id="GO:0003824">
    <property type="term" value="F:catalytic activity"/>
    <property type="evidence" value="ECO:0007669"/>
    <property type="project" value="InterPro"/>
</dbReference>
<evidence type="ECO:0008006" key="4">
    <source>
        <dbReference type="Google" id="ProtNLM"/>
    </source>
</evidence>
<dbReference type="GO" id="GO:0009116">
    <property type="term" value="P:nucleoside metabolic process"/>
    <property type="evidence" value="ECO:0007669"/>
    <property type="project" value="InterPro"/>
</dbReference>
<protein>
    <recommendedName>
        <fullName evidence="4">Purine nucleoside permease</fullName>
    </recommendedName>
</protein>
<sequence>MGQALSTKISPKIFIFAMFDKEADNWLSNDSDFAFSRSIPLPGLTPGYGHVHSTEDGRVCLLILGTASPRAVINAALSIAALVSSGQFDLLKTYFLISGIAGVNPTQATIGAVAFAKFVVQVDTQQEFDARQILPSWSTGYVPDGADSPASFPKYLHGSEVFELNEDLRRYAMFLASGVTLADSESARSTRASFIASPDNKYHAATLPPVIVEGDVLSANTFWHGNLLCEAMDNTAKAYTDGKAQYVMTAQEDSAVLAALLRAALQEKVDFSRIIVTRAASNFDRGPRDNEPPQVPLTIDPQIRGDSVRNLYLVGSKIVRAVLEEWAEKFDKGVTPQNYIGDVFGSLGGTPDFLPKAANVSQL</sequence>
<evidence type="ECO:0000313" key="2">
    <source>
        <dbReference type="EMBL" id="KAF2964109.1"/>
    </source>
</evidence>
<dbReference type="OrthoDB" id="2331083at2759"/>
<comment type="caution">
    <text evidence="2">The sequence shown here is derived from an EMBL/GenBank/DDBJ whole genome shotgun (WGS) entry which is preliminary data.</text>
</comment>
<comment type="function">
    <text evidence="1">Nucleoside permease that transports adenosine and guanosine.</text>
</comment>
<dbReference type="AlphaFoldDB" id="A0A7C8IHX3"/>
<comment type="similarity">
    <text evidence="1">Belongs to the NUP family.</text>
</comment>
<dbReference type="Pfam" id="PF06516">
    <property type="entry name" value="NUP"/>
    <property type="match status" value="1"/>
</dbReference>
<dbReference type="PIRSF" id="PIRSF013171">
    <property type="entry name" value="Pur_nuclsid_perm"/>
    <property type="match status" value="1"/>
</dbReference>
<dbReference type="InterPro" id="IPR009486">
    <property type="entry name" value="Pur_nuclsid_perm"/>
</dbReference>
<dbReference type="Proteomes" id="UP000481858">
    <property type="component" value="Unassembled WGS sequence"/>
</dbReference>
<keyword evidence="3" id="KW-1185">Reference proteome</keyword>
<reference evidence="2 3" key="1">
    <citation type="submission" date="2019-12" db="EMBL/GenBank/DDBJ databases">
        <title>Draft genome sequence of the ascomycete Xylaria multiplex DSM 110363.</title>
        <authorList>
            <person name="Buettner E."/>
            <person name="Kellner H."/>
        </authorList>
    </citation>
    <scope>NUCLEOTIDE SEQUENCE [LARGE SCALE GENOMIC DNA]</scope>
    <source>
        <strain evidence="2 3">DSM 110363</strain>
    </source>
</reference>